<proteinExistence type="predicted"/>
<evidence type="ECO:0000313" key="2">
    <source>
        <dbReference type="Proteomes" id="UP000777482"/>
    </source>
</evidence>
<comment type="caution">
    <text evidence="1">The sequence shown here is derived from an EMBL/GenBank/DDBJ whole genome shotgun (WGS) entry which is preliminary data.</text>
</comment>
<dbReference type="AlphaFoldDB" id="A0A9P6W4I0"/>
<evidence type="ECO:0000313" key="1">
    <source>
        <dbReference type="EMBL" id="KAG0662400.1"/>
    </source>
</evidence>
<organism evidence="1 2">
    <name type="scientific">Rhodotorula mucilaginosa</name>
    <name type="common">Yeast</name>
    <name type="synonym">Rhodotorula rubra</name>
    <dbReference type="NCBI Taxonomy" id="5537"/>
    <lineage>
        <taxon>Eukaryota</taxon>
        <taxon>Fungi</taxon>
        <taxon>Dikarya</taxon>
        <taxon>Basidiomycota</taxon>
        <taxon>Pucciniomycotina</taxon>
        <taxon>Microbotryomycetes</taxon>
        <taxon>Sporidiobolales</taxon>
        <taxon>Sporidiobolaceae</taxon>
        <taxon>Rhodotorula</taxon>
    </lineage>
</organism>
<dbReference type="OrthoDB" id="2520701at2759"/>
<protein>
    <recommendedName>
        <fullName evidence="3">BTB domain-containing protein</fullName>
    </recommendedName>
</protein>
<keyword evidence="2" id="KW-1185">Reference proteome</keyword>
<reference evidence="1 2" key="1">
    <citation type="submission" date="2020-11" db="EMBL/GenBank/DDBJ databases">
        <title>Kefir isolates.</title>
        <authorList>
            <person name="Marcisauskas S."/>
            <person name="Kim Y."/>
            <person name="Blasche S."/>
        </authorList>
    </citation>
    <scope>NUCLEOTIDE SEQUENCE [LARGE SCALE GENOMIC DNA]</scope>
    <source>
        <strain evidence="1 2">KR</strain>
    </source>
</reference>
<accession>A0A9P6W4I0</accession>
<sequence>MADSSAAEDIITLVTSNDPPVELRVERTKLLDSSVFNDMFSLPTTGDGAVRVNVAETAGELETWLDFLRSGKVETSDPAGQCEPSDIIGFDVVRIAKLVDKHARLLVERSTHPIFIVLASEHIKADRVQRHATAETLARRAQEGAYLEDVYTGSGDKFDQWVARTSEWQDLLVPARNRFIIERSRRYNHDKLCEDCQPGVADVWRELLLAAGHDKNPIDSFTRTLRSYPASPRRICPLHRDEFYDTLRALDQDVRL</sequence>
<evidence type="ECO:0008006" key="3">
    <source>
        <dbReference type="Google" id="ProtNLM"/>
    </source>
</evidence>
<dbReference type="EMBL" id="PUHQ01000027">
    <property type="protein sequence ID" value="KAG0662400.1"/>
    <property type="molecule type" value="Genomic_DNA"/>
</dbReference>
<gene>
    <name evidence="1" type="ORF">C6P46_003346</name>
</gene>
<name>A0A9P6W4I0_RHOMI</name>
<dbReference type="Proteomes" id="UP000777482">
    <property type="component" value="Unassembled WGS sequence"/>
</dbReference>